<dbReference type="EC" id="1.1.1.169" evidence="3 12"/>
<evidence type="ECO:0000256" key="9">
    <source>
        <dbReference type="ARBA" id="ARBA00047506"/>
    </source>
</evidence>
<dbReference type="Pfam" id="PF02558">
    <property type="entry name" value="ApbA"/>
    <property type="match status" value="1"/>
</dbReference>
<organism evidence="15">
    <name type="scientific">uncultured marine group II/III euryarchaeote KM3_61_H04</name>
    <dbReference type="NCBI Taxonomy" id="1456471"/>
    <lineage>
        <taxon>Archaea</taxon>
        <taxon>Methanobacteriati</taxon>
        <taxon>Methanobacteriota</taxon>
        <taxon>environmental samples</taxon>
    </lineage>
</organism>
<dbReference type="UniPathway" id="UPA00241"/>
<dbReference type="InterPro" id="IPR013332">
    <property type="entry name" value="KPR_N"/>
</dbReference>
<dbReference type="Gene3D" id="1.10.1040.10">
    <property type="entry name" value="N-(1-d-carboxylethyl)-l-norvaline Dehydrogenase, domain 2"/>
    <property type="match status" value="1"/>
</dbReference>
<comment type="function">
    <text evidence="11">Catalyzes the NAD(P)H-dependent reduction of ketopantoate into pantoic acid.</text>
</comment>
<dbReference type="GO" id="GO:0015940">
    <property type="term" value="P:pantothenate biosynthetic process"/>
    <property type="evidence" value="ECO:0007669"/>
    <property type="project" value="InterPro"/>
</dbReference>
<protein>
    <recommendedName>
        <fullName evidence="4 12">2-dehydropantoate 2-reductase</fullName>
        <ecNumber evidence="3 12">1.1.1.169</ecNumber>
    </recommendedName>
    <alternativeName>
        <fullName evidence="8 12">Ketopantoate reductase</fullName>
    </alternativeName>
</protein>
<dbReference type="EMBL" id="KF900970">
    <property type="protein sequence ID" value="AIF13343.1"/>
    <property type="molecule type" value="Genomic_DNA"/>
</dbReference>
<dbReference type="Pfam" id="PF08546">
    <property type="entry name" value="ApbA_C"/>
    <property type="match status" value="1"/>
</dbReference>
<dbReference type="GO" id="GO:0005737">
    <property type="term" value="C:cytoplasm"/>
    <property type="evidence" value="ECO:0007669"/>
    <property type="project" value="TreeGrafter"/>
</dbReference>
<evidence type="ECO:0000259" key="14">
    <source>
        <dbReference type="Pfam" id="PF08546"/>
    </source>
</evidence>
<evidence type="ECO:0000256" key="6">
    <source>
        <dbReference type="ARBA" id="ARBA00022993"/>
    </source>
</evidence>
<comment type="function">
    <text evidence="12">Catalyzes the NADPH-dependent reduction of ketopantoate into pantoic acid.</text>
</comment>
<name>A0A075HHH7_9EURY</name>
<keyword evidence="5 12" id="KW-0521">NADP</keyword>
<accession>A0A075HHH7</accession>
<dbReference type="InterPro" id="IPR003710">
    <property type="entry name" value="ApbA"/>
</dbReference>
<evidence type="ECO:0000256" key="2">
    <source>
        <dbReference type="ARBA" id="ARBA00007870"/>
    </source>
</evidence>
<dbReference type="InterPro" id="IPR008927">
    <property type="entry name" value="6-PGluconate_DH-like_C_sf"/>
</dbReference>
<comment type="catalytic activity">
    <reaction evidence="9">
        <text>(R)-pantoate + NADP(+) = 2-dehydropantoate + NADPH + H(+)</text>
        <dbReference type="Rhea" id="RHEA:16233"/>
        <dbReference type="ChEBI" id="CHEBI:11561"/>
        <dbReference type="ChEBI" id="CHEBI:15378"/>
        <dbReference type="ChEBI" id="CHEBI:15980"/>
        <dbReference type="ChEBI" id="CHEBI:57783"/>
        <dbReference type="ChEBI" id="CHEBI:58349"/>
        <dbReference type="EC" id="1.1.1.169"/>
    </reaction>
    <physiologicalReaction direction="right-to-left" evidence="9">
        <dbReference type="Rhea" id="RHEA:16235"/>
    </physiologicalReaction>
</comment>
<dbReference type="PANTHER" id="PTHR21708:SF26">
    <property type="entry name" value="2-DEHYDROPANTOATE 2-REDUCTASE"/>
    <property type="match status" value="1"/>
</dbReference>
<dbReference type="InterPro" id="IPR013752">
    <property type="entry name" value="KPA_reductase"/>
</dbReference>
<dbReference type="GO" id="GO:0008677">
    <property type="term" value="F:2-dehydropantoate 2-reductase activity"/>
    <property type="evidence" value="ECO:0007669"/>
    <property type="project" value="UniProtKB-EC"/>
</dbReference>
<dbReference type="InterPro" id="IPR036291">
    <property type="entry name" value="NAD(P)-bd_dom_sf"/>
</dbReference>
<dbReference type="SUPFAM" id="SSF48179">
    <property type="entry name" value="6-phosphogluconate dehydrogenase C-terminal domain-like"/>
    <property type="match status" value="1"/>
</dbReference>
<sequence>MTIALLGAGSLGSVLAARLAQGGAEVVLVADGARAERLHRGLRVEGLTQFRETLAVQSTPEGCDWLLLCTKSWQLEPLLPRLEAWGVPVVACQNGLLAVEMLAEALGAENVAGFVTGLGAALRPDGSVHHAGGGYAVLGAAVGAPTAALRRLRNAFAAGGIEATLTSDLQSELWLKAIANNAINPVAALAGVPNGALRKGALRERARAACREGTAVAATLEIALPGDAWERALEIMERAAENRCSMLQDLEAQRPTEIDAITGTIVRRGRRTGVPTPVSEALLRTIREREARS</sequence>
<evidence type="ECO:0000256" key="3">
    <source>
        <dbReference type="ARBA" id="ARBA00013014"/>
    </source>
</evidence>
<keyword evidence="7 12" id="KW-0560">Oxidoreductase</keyword>
<dbReference type="GO" id="GO:0015937">
    <property type="term" value="P:coenzyme A biosynthetic process"/>
    <property type="evidence" value="ECO:0007669"/>
    <property type="project" value="UniProtKB-UniPathway"/>
</dbReference>
<evidence type="ECO:0000256" key="8">
    <source>
        <dbReference type="ARBA" id="ARBA00032024"/>
    </source>
</evidence>
<dbReference type="InterPro" id="IPR051402">
    <property type="entry name" value="KPR-Related"/>
</dbReference>
<keyword evidence="6 12" id="KW-0173">Coenzyme A biosynthesis</keyword>
<evidence type="ECO:0000256" key="4">
    <source>
        <dbReference type="ARBA" id="ARBA00019465"/>
    </source>
</evidence>
<evidence type="ECO:0000256" key="12">
    <source>
        <dbReference type="RuleBase" id="RU362068"/>
    </source>
</evidence>
<dbReference type="NCBIfam" id="TIGR00745">
    <property type="entry name" value="apbA_panE"/>
    <property type="match status" value="1"/>
</dbReference>
<evidence type="ECO:0000256" key="11">
    <source>
        <dbReference type="ARBA" id="ARBA00056765"/>
    </source>
</evidence>
<dbReference type="PANTHER" id="PTHR21708">
    <property type="entry name" value="PROBABLE 2-DEHYDROPANTOATE 2-REDUCTASE"/>
    <property type="match status" value="1"/>
</dbReference>
<comment type="catalytic activity">
    <reaction evidence="10">
        <text>(R)-pantoate + NAD(+) = 2-dehydropantoate + NADH + H(+)</text>
        <dbReference type="Rhea" id="RHEA:61292"/>
        <dbReference type="ChEBI" id="CHEBI:11561"/>
        <dbReference type="ChEBI" id="CHEBI:15378"/>
        <dbReference type="ChEBI" id="CHEBI:15980"/>
        <dbReference type="ChEBI" id="CHEBI:57540"/>
        <dbReference type="ChEBI" id="CHEBI:57945"/>
    </reaction>
    <physiologicalReaction direction="right-to-left" evidence="10">
        <dbReference type="Rhea" id="RHEA:61294"/>
    </physiologicalReaction>
</comment>
<feature type="domain" description="Ketopantoate reductase C-terminal" evidence="14">
    <location>
        <begin position="168"/>
        <end position="290"/>
    </location>
</feature>
<evidence type="ECO:0000256" key="5">
    <source>
        <dbReference type="ARBA" id="ARBA00022857"/>
    </source>
</evidence>
<evidence type="ECO:0000259" key="13">
    <source>
        <dbReference type="Pfam" id="PF02558"/>
    </source>
</evidence>
<dbReference type="FunFam" id="1.10.1040.10:FF:000017">
    <property type="entry name" value="2-dehydropantoate 2-reductase"/>
    <property type="match status" value="1"/>
</dbReference>
<evidence type="ECO:0000313" key="15">
    <source>
        <dbReference type="EMBL" id="AIF13343.1"/>
    </source>
</evidence>
<evidence type="ECO:0000256" key="7">
    <source>
        <dbReference type="ARBA" id="ARBA00023002"/>
    </source>
</evidence>
<evidence type="ECO:0000256" key="10">
    <source>
        <dbReference type="ARBA" id="ARBA00048196"/>
    </source>
</evidence>
<proteinExistence type="inferred from homology"/>
<reference evidence="15" key="1">
    <citation type="journal article" date="2014" name="Genome Biol. Evol.">
        <title>Pangenome evidence for extensive interdomain horizontal transfer affecting lineage core and shell genes in uncultured planktonic thaumarchaeota and euryarchaeota.</title>
        <authorList>
            <person name="Deschamps P."/>
            <person name="Zivanovic Y."/>
            <person name="Moreira D."/>
            <person name="Rodriguez-Valera F."/>
            <person name="Lopez-Garcia P."/>
        </authorList>
    </citation>
    <scope>NUCLEOTIDE SEQUENCE</scope>
</reference>
<evidence type="ECO:0000256" key="1">
    <source>
        <dbReference type="ARBA" id="ARBA00004724"/>
    </source>
</evidence>
<comment type="pathway">
    <text evidence="1 12">Cofactor biosynthesis; coenzyme A biosynthesis.</text>
</comment>
<dbReference type="AlphaFoldDB" id="A0A075HHH7"/>
<feature type="domain" description="Ketopantoate reductase N-terminal" evidence="13">
    <location>
        <begin position="3"/>
        <end position="141"/>
    </location>
</feature>
<dbReference type="InterPro" id="IPR013328">
    <property type="entry name" value="6PGD_dom2"/>
</dbReference>
<dbReference type="SUPFAM" id="SSF51735">
    <property type="entry name" value="NAD(P)-binding Rossmann-fold domains"/>
    <property type="match status" value="1"/>
</dbReference>
<comment type="similarity">
    <text evidence="2 12">Belongs to the ketopantoate reductase family.</text>
</comment>
<dbReference type="Gene3D" id="3.40.50.720">
    <property type="entry name" value="NAD(P)-binding Rossmann-like Domain"/>
    <property type="match status" value="1"/>
</dbReference>